<dbReference type="GO" id="GO:0005829">
    <property type="term" value="C:cytosol"/>
    <property type="evidence" value="ECO:0007669"/>
    <property type="project" value="TreeGrafter"/>
</dbReference>
<proteinExistence type="inferred from homology"/>
<feature type="region of interest" description="Disordered" evidence="8">
    <location>
        <begin position="357"/>
        <end position="384"/>
    </location>
</feature>
<evidence type="ECO:0000256" key="1">
    <source>
        <dbReference type="ARBA" id="ARBA00022737"/>
    </source>
</evidence>
<dbReference type="OMA" id="REGWRDC"/>
<dbReference type="InterPro" id="IPR051070">
    <property type="entry name" value="NF-kappa-B_inhibitor"/>
</dbReference>
<keyword evidence="2 7" id="KW-0040">ANK repeat</keyword>
<comment type="function">
    <text evidence="6">Inhibits the activity of dimeric NF-kappa-B/REL complexes by trapping REL (RELA/p65 and NFKB1/p50) dimers in the cytoplasm by masking their nuclear localization signals. On cellular stimulation by immune and pro-inflammatory responses, becomes phosphorylated promoting ubiquitination and degradation, enabling the dimeric RELA to translocate to the nucleus and activate transcription.</text>
</comment>
<dbReference type="STRING" id="137246.A0A401SWJ8"/>
<keyword evidence="10" id="KW-1185">Reference proteome</keyword>
<evidence type="ECO:0000256" key="4">
    <source>
        <dbReference type="ARBA" id="ARBA00041123"/>
    </source>
</evidence>
<organism evidence="9 10">
    <name type="scientific">Chiloscyllium punctatum</name>
    <name type="common">Brownbanded bambooshark</name>
    <name type="synonym">Hemiscyllium punctatum</name>
    <dbReference type="NCBI Taxonomy" id="137246"/>
    <lineage>
        <taxon>Eukaryota</taxon>
        <taxon>Metazoa</taxon>
        <taxon>Chordata</taxon>
        <taxon>Craniata</taxon>
        <taxon>Vertebrata</taxon>
        <taxon>Chondrichthyes</taxon>
        <taxon>Elasmobranchii</taxon>
        <taxon>Galeomorphii</taxon>
        <taxon>Galeoidea</taxon>
        <taxon>Orectolobiformes</taxon>
        <taxon>Hemiscylliidae</taxon>
        <taxon>Chiloscyllium</taxon>
    </lineage>
</organism>
<evidence type="ECO:0000313" key="10">
    <source>
        <dbReference type="Proteomes" id="UP000287033"/>
    </source>
</evidence>
<feature type="repeat" description="ANK" evidence="7">
    <location>
        <begin position="302"/>
        <end position="334"/>
    </location>
</feature>
<dbReference type="AlphaFoldDB" id="A0A401SWJ8"/>
<evidence type="ECO:0000256" key="5">
    <source>
        <dbReference type="ARBA" id="ARBA00041987"/>
    </source>
</evidence>
<reference evidence="9 10" key="1">
    <citation type="journal article" date="2018" name="Nat. Ecol. Evol.">
        <title>Shark genomes provide insights into elasmobranch evolution and the origin of vertebrates.</title>
        <authorList>
            <person name="Hara Y"/>
            <person name="Yamaguchi K"/>
            <person name="Onimaru K"/>
            <person name="Kadota M"/>
            <person name="Koyanagi M"/>
            <person name="Keeley SD"/>
            <person name="Tatsumi K"/>
            <person name="Tanaka K"/>
            <person name="Motone F"/>
            <person name="Kageyama Y"/>
            <person name="Nozu R"/>
            <person name="Adachi N"/>
            <person name="Nishimura O"/>
            <person name="Nakagawa R"/>
            <person name="Tanegashima C"/>
            <person name="Kiyatake I"/>
            <person name="Matsumoto R"/>
            <person name="Murakumo K"/>
            <person name="Nishida K"/>
            <person name="Terakita A"/>
            <person name="Kuratani S"/>
            <person name="Sato K"/>
            <person name="Hyodo S Kuraku.S."/>
        </authorList>
    </citation>
    <scope>NUCLEOTIDE SEQUENCE [LARGE SCALE GENOMIC DNA]</scope>
</reference>
<feature type="region of interest" description="Disordered" evidence="8">
    <location>
        <begin position="69"/>
        <end position="88"/>
    </location>
</feature>
<evidence type="ECO:0000256" key="3">
    <source>
        <dbReference type="ARBA" id="ARBA00038439"/>
    </source>
</evidence>
<comment type="caution">
    <text evidence="9">The sequence shown here is derived from an EMBL/GenBank/DDBJ whole genome shotgun (WGS) entry which is preliminary data.</text>
</comment>
<dbReference type="Gene3D" id="1.25.40.20">
    <property type="entry name" value="Ankyrin repeat-containing domain"/>
    <property type="match status" value="1"/>
</dbReference>
<dbReference type="GO" id="GO:0071356">
    <property type="term" value="P:cellular response to tumor necrosis factor"/>
    <property type="evidence" value="ECO:0007669"/>
    <property type="project" value="TreeGrafter"/>
</dbReference>
<dbReference type="InterPro" id="IPR036770">
    <property type="entry name" value="Ankyrin_rpt-contain_sf"/>
</dbReference>
<sequence length="391" mass="43181">MEVAPQLLNGIASKQMSKLGTGKVAAPWGGQVKLDSMGLPAEVEGDDYYDSGIGSLSELQVRQFNELGGVDQSVDGGESRDGMGRMSPGTEPDICLSTQKRSETGVGQITQGIEDVKLSGTGQITLGTELGTSQEAVDELKELRHYRTEDMDSALHLSVIHEKEDFFVTILCYIKDTEYLNLQNDLNQTALHLAVIIKRADFVERLVAAGANLLLQEKDGNTALHLACMERATSCVHILLFHHTLGLRNSSLFDQSQVTQQLNCYNYKGLTPLHLAVKVNDVHIVEYLLQSNVDINAKERSAGRTALHLAVEEQNQQIVKLLLDWCADVHSQMYSGYTPICLAVCRPNWSITQMLRDYGSSEPDTDEESEENEEIDEDGMGEYDDFVVHGC</sequence>
<dbReference type="GO" id="GO:0034142">
    <property type="term" value="P:toll-like receptor 4 signaling pathway"/>
    <property type="evidence" value="ECO:0007669"/>
    <property type="project" value="TreeGrafter"/>
</dbReference>
<dbReference type="OrthoDB" id="20727at2759"/>
<evidence type="ECO:0000256" key="7">
    <source>
        <dbReference type="PROSITE-ProRule" id="PRU00023"/>
    </source>
</evidence>
<name>A0A401SWJ8_CHIPU</name>
<evidence type="ECO:0000313" key="9">
    <source>
        <dbReference type="EMBL" id="GCC34782.1"/>
    </source>
</evidence>
<accession>A0A401SWJ8</accession>
<protein>
    <recommendedName>
        <fullName evidence="4">NF-kappa-B inhibitor alpha</fullName>
    </recommendedName>
    <alternativeName>
        <fullName evidence="5">I-kappa-B-alpha</fullName>
    </alternativeName>
</protein>
<dbReference type="PANTHER" id="PTHR46680">
    <property type="entry name" value="NF-KAPPA-B INHIBITOR ALPHA"/>
    <property type="match status" value="1"/>
</dbReference>
<dbReference type="InterPro" id="IPR002110">
    <property type="entry name" value="Ankyrin_rpt"/>
</dbReference>
<dbReference type="PROSITE" id="PS50088">
    <property type="entry name" value="ANK_REPEAT"/>
    <property type="match status" value="3"/>
</dbReference>
<keyword evidence="1" id="KW-0677">Repeat</keyword>
<dbReference type="Pfam" id="PF12796">
    <property type="entry name" value="Ank_2"/>
    <property type="match status" value="1"/>
</dbReference>
<dbReference type="Pfam" id="PF00023">
    <property type="entry name" value="Ank"/>
    <property type="match status" value="1"/>
</dbReference>
<evidence type="ECO:0000256" key="6">
    <source>
        <dbReference type="ARBA" id="ARBA00045368"/>
    </source>
</evidence>
<dbReference type="SMART" id="SM00248">
    <property type="entry name" value="ANK"/>
    <property type="match status" value="6"/>
</dbReference>
<dbReference type="PANTHER" id="PTHR46680:SF1">
    <property type="entry name" value="NF-KAPPA-B INHIBITOR ALPHA"/>
    <property type="match status" value="1"/>
</dbReference>
<dbReference type="GO" id="GO:0051059">
    <property type="term" value="F:NF-kappaB binding"/>
    <property type="evidence" value="ECO:0007669"/>
    <property type="project" value="TreeGrafter"/>
</dbReference>
<comment type="similarity">
    <text evidence="3">Belongs to the NF-kappa-B inhibitor family.</text>
</comment>
<feature type="repeat" description="ANK" evidence="7">
    <location>
        <begin position="268"/>
        <end position="300"/>
    </location>
</feature>
<dbReference type="SUPFAM" id="SSF48403">
    <property type="entry name" value="Ankyrin repeat"/>
    <property type="match status" value="1"/>
</dbReference>
<evidence type="ECO:0000256" key="8">
    <source>
        <dbReference type="SAM" id="MobiDB-lite"/>
    </source>
</evidence>
<dbReference type="EMBL" id="BEZZ01000631">
    <property type="protein sequence ID" value="GCC34782.1"/>
    <property type="molecule type" value="Genomic_DNA"/>
</dbReference>
<evidence type="ECO:0000256" key="2">
    <source>
        <dbReference type="ARBA" id="ARBA00023043"/>
    </source>
</evidence>
<feature type="compositionally biased region" description="Acidic residues" evidence="8">
    <location>
        <begin position="363"/>
        <end position="384"/>
    </location>
</feature>
<dbReference type="PROSITE" id="PS50297">
    <property type="entry name" value="ANK_REP_REGION"/>
    <property type="match status" value="3"/>
</dbReference>
<gene>
    <name evidence="9" type="ORF">chiPu_0013258</name>
</gene>
<dbReference type="Proteomes" id="UP000287033">
    <property type="component" value="Unassembled WGS sequence"/>
</dbReference>
<feature type="repeat" description="ANK" evidence="7">
    <location>
        <begin position="186"/>
        <end position="218"/>
    </location>
</feature>